<gene>
    <name evidence="1" type="ORF">ACFORO_31590</name>
</gene>
<dbReference type="RefSeq" id="WP_377872692.1">
    <property type="nucleotide sequence ID" value="NZ_JBHMAY010000040.1"/>
</dbReference>
<name>A0ABV7QR31_9PSEU</name>
<proteinExistence type="predicted"/>
<sequence>MTSWPQPTRDDHETFCKVEEWRRVRDARGRTGTHHVTYELDLVDGRILRTRVSRPVDRSGYGPGLWKHILRDQLDVGEPVFWSCVQDGVKPARGTPQPPAEALPADLVYLLLRRVGLEESEVAGMSKDEAVARVQRYWTENA</sequence>
<evidence type="ECO:0000313" key="2">
    <source>
        <dbReference type="Proteomes" id="UP001595764"/>
    </source>
</evidence>
<dbReference type="EMBL" id="JBHRWI010000042">
    <property type="protein sequence ID" value="MFC3514753.1"/>
    <property type="molecule type" value="Genomic_DNA"/>
</dbReference>
<comment type="caution">
    <text evidence="1">The sequence shown here is derived from an EMBL/GenBank/DDBJ whole genome shotgun (WGS) entry which is preliminary data.</text>
</comment>
<dbReference type="Proteomes" id="UP001595764">
    <property type="component" value="Unassembled WGS sequence"/>
</dbReference>
<reference evidence="2" key="1">
    <citation type="journal article" date="2019" name="Int. J. Syst. Evol. Microbiol.">
        <title>The Global Catalogue of Microorganisms (GCM) 10K type strain sequencing project: providing services to taxonomists for standard genome sequencing and annotation.</title>
        <authorList>
            <consortium name="The Broad Institute Genomics Platform"/>
            <consortium name="The Broad Institute Genome Sequencing Center for Infectious Disease"/>
            <person name="Wu L."/>
            <person name="Ma J."/>
        </authorList>
    </citation>
    <scope>NUCLEOTIDE SEQUENCE [LARGE SCALE GENOMIC DNA]</scope>
    <source>
        <strain evidence="2">CGMCC 4.7682</strain>
    </source>
</reference>
<accession>A0ABV7QR31</accession>
<keyword evidence="2" id="KW-1185">Reference proteome</keyword>
<evidence type="ECO:0000313" key="1">
    <source>
        <dbReference type="EMBL" id="MFC3514753.1"/>
    </source>
</evidence>
<organism evidence="1 2">
    <name type="scientific">Amycolatopsis halotolerans</name>
    <dbReference type="NCBI Taxonomy" id="330083"/>
    <lineage>
        <taxon>Bacteria</taxon>
        <taxon>Bacillati</taxon>
        <taxon>Actinomycetota</taxon>
        <taxon>Actinomycetes</taxon>
        <taxon>Pseudonocardiales</taxon>
        <taxon>Pseudonocardiaceae</taxon>
        <taxon>Amycolatopsis</taxon>
    </lineage>
</organism>
<protein>
    <submittedName>
        <fullName evidence="1">Cytotoxic translational repressor of toxin-antitoxin stability system</fullName>
    </submittedName>
</protein>